<gene>
    <name evidence="6" type="ORF">O4U47_08490</name>
</gene>
<sequence>MAAHDTVIPYLKVAAELRNRIDQGVYEVGTQLPSGRVLADELGVARNTVGAAIRVLREEGLVTPVAGRGTVVEARPEAAVESSPEMTALMEKMEALIEKLNSLQDEVKGLDQRLRKLEP</sequence>
<dbReference type="InterPro" id="IPR036388">
    <property type="entry name" value="WH-like_DNA-bd_sf"/>
</dbReference>
<accession>A0ABT4TIN4</accession>
<dbReference type="InterPro" id="IPR050679">
    <property type="entry name" value="Bact_HTH_transcr_reg"/>
</dbReference>
<feature type="coiled-coil region" evidence="4">
    <location>
        <begin position="86"/>
        <end position="113"/>
    </location>
</feature>
<dbReference type="SMART" id="SM00345">
    <property type="entry name" value="HTH_GNTR"/>
    <property type="match status" value="1"/>
</dbReference>
<reference evidence="6" key="1">
    <citation type="submission" date="2023-01" db="EMBL/GenBank/DDBJ databases">
        <title>Draft genome sequence of Nocardiopsis sp. LSu2-4 isolated from halophytes.</title>
        <authorList>
            <person name="Duangmal K."/>
            <person name="Chantavorakit T."/>
        </authorList>
    </citation>
    <scope>NUCLEOTIDE SEQUENCE</scope>
    <source>
        <strain evidence="6">LSu2-4</strain>
    </source>
</reference>
<evidence type="ECO:0000256" key="1">
    <source>
        <dbReference type="ARBA" id="ARBA00023015"/>
    </source>
</evidence>
<comment type="caution">
    <text evidence="6">The sequence shown here is derived from an EMBL/GenBank/DDBJ whole genome shotgun (WGS) entry which is preliminary data.</text>
</comment>
<dbReference type="InterPro" id="IPR036390">
    <property type="entry name" value="WH_DNA-bd_sf"/>
</dbReference>
<name>A0ABT4TIN4_9ACTN</name>
<dbReference type="PANTHER" id="PTHR44846:SF17">
    <property type="entry name" value="GNTR-FAMILY TRANSCRIPTIONAL REGULATOR"/>
    <property type="match status" value="1"/>
</dbReference>
<evidence type="ECO:0000256" key="4">
    <source>
        <dbReference type="SAM" id="Coils"/>
    </source>
</evidence>
<dbReference type="Proteomes" id="UP001165685">
    <property type="component" value="Unassembled WGS sequence"/>
</dbReference>
<evidence type="ECO:0000313" key="6">
    <source>
        <dbReference type="EMBL" id="MDA2804547.1"/>
    </source>
</evidence>
<evidence type="ECO:0000256" key="3">
    <source>
        <dbReference type="ARBA" id="ARBA00023163"/>
    </source>
</evidence>
<dbReference type="InterPro" id="IPR000524">
    <property type="entry name" value="Tscrpt_reg_HTH_GntR"/>
</dbReference>
<organism evidence="6 7">
    <name type="scientific">Nocardiopsis suaedae</name>
    <dbReference type="NCBI Taxonomy" id="3018444"/>
    <lineage>
        <taxon>Bacteria</taxon>
        <taxon>Bacillati</taxon>
        <taxon>Actinomycetota</taxon>
        <taxon>Actinomycetes</taxon>
        <taxon>Streptosporangiales</taxon>
        <taxon>Nocardiopsidaceae</taxon>
        <taxon>Nocardiopsis</taxon>
    </lineage>
</organism>
<keyword evidence="3" id="KW-0804">Transcription</keyword>
<dbReference type="PANTHER" id="PTHR44846">
    <property type="entry name" value="MANNOSYL-D-GLYCERATE TRANSPORT/METABOLISM SYSTEM REPRESSOR MNGR-RELATED"/>
    <property type="match status" value="1"/>
</dbReference>
<protein>
    <submittedName>
        <fullName evidence="6">Winged helix-turn-helix domain-containing protein</fullName>
    </submittedName>
</protein>
<feature type="domain" description="HTH gntR-type" evidence="5">
    <location>
        <begin position="7"/>
        <end position="75"/>
    </location>
</feature>
<dbReference type="PROSITE" id="PS50949">
    <property type="entry name" value="HTH_GNTR"/>
    <property type="match status" value="1"/>
</dbReference>
<keyword evidence="2" id="KW-0238">DNA-binding</keyword>
<dbReference type="PRINTS" id="PR00035">
    <property type="entry name" value="HTHGNTR"/>
</dbReference>
<dbReference type="RefSeq" id="WP_270677105.1">
    <property type="nucleotide sequence ID" value="NZ_JAQFWP010000012.1"/>
</dbReference>
<keyword evidence="1" id="KW-0805">Transcription regulation</keyword>
<dbReference type="Gene3D" id="1.10.10.10">
    <property type="entry name" value="Winged helix-like DNA-binding domain superfamily/Winged helix DNA-binding domain"/>
    <property type="match status" value="1"/>
</dbReference>
<dbReference type="EMBL" id="JAQFWP010000012">
    <property type="protein sequence ID" value="MDA2804547.1"/>
    <property type="molecule type" value="Genomic_DNA"/>
</dbReference>
<keyword evidence="4" id="KW-0175">Coiled coil</keyword>
<dbReference type="SUPFAM" id="SSF46785">
    <property type="entry name" value="Winged helix' DNA-binding domain"/>
    <property type="match status" value="1"/>
</dbReference>
<evidence type="ECO:0000313" key="7">
    <source>
        <dbReference type="Proteomes" id="UP001165685"/>
    </source>
</evidence>
<dbReference type="CDD" id="cd07377">
    <property type="entry name" value="WHTH_GntR"/>
    <property type="match status" value="1"/>
</dbReference>
<evidence type="ECO:0000259" key="5">
    <source>
        <dbReference type="PROSITE" id="PS50949"/>
    </source>
</evidence>
<dbReference type="Pfam" id="PF00392">
    <property type="entry name" value="GntR"/>
    <property type="match status" value="1"/>
</dbReference>
<proteinExistence type="predicted"/>
<keyword evidence="7" id="KW-1185">Reference proteome</keyword>
<evidence type="ECO:0000256" key="2">
    <source>
        <dbReference type="ARBA" id="ARBA00023125"/>
    </source>
</evidence>